<dbReference type="InterPro" id="IPR017938">
    <property type="entry name" value="Riboflavin_synthase-like_b-brl"/>
</dbReference>
<name>A0A1H1MBG4_9BRAD</name>
<dbReference type="Pfam" id="PF08021">
    <property type="entry name" value="FAD_binding_9"/>
    <property type="match status" value="1"/>
</dbReference>
<dbReference type="Pfam" id="PF04954">
    <property type="entry name" value="SIP"/>
    <property type="match status" value="1"/>
</dbReference>
<dbReference type="PROSITE" id="PS51384">
    <property type="entry name" value="FAD_FR"/>
    <property type="match status" value="1"/>
</dbReference>
<dbReference type="PANTHER" id="PTHR30157">
    <property type="entry name" value="FERRIC REDUCTASE, NADPH-DEPENDENT"/>
    <property type="match status" value="1"/>
</dbReference>
<protein>
    <submittedName>
        <fullName evidence="3">CRISPR-associated protein Cas5, N-terminal domain-containing protein</fullName>
    </submittedName>
</protein>
<keyword evidence="4" id="KW-1185">Reference proteome</keyword>
<reference evidence="4" key="1">
    <citation type="submission" date="2016-10" db="EMBL/GenBank/DDBJ databases">
        <authorList>
            <person name="Varghese N."/>
            <person name="Submissions S."/>
        </authorList>
    </citation>
    <scope>NUCLEOTIDE SEQUENCE [LARGE SCALE GENOMIC DNA]</scope>
    <source>
        <strain evidence="4">GAS369</strain>
    </source>
</reference>
<sequence>MPAESVKGRLGGVLRRILMRRATVFACKPIAGRFRLISLEGPALRGAVWAPGQKVQIAMAAPFVTRTYTPIEWEASTGRTRILCYAHGVGPGSAWVRDVKPGDECDVFGPRGSIDVRPASGPLAVFGDETSIGLAYALSAHHPTRSAALHFELDDMEAGRHVLKHMDLSGAALFGKRTDDAHVEQMAAALPSLAATGASFVFAGKAGTVQRLRQSLKQLEVTTPRISTKAYWAPGKVGLD</sequence>
<dbReference type="InterPro" id="IPR039374">
    <property type="entry name" value="SIP_fam"/>
</dbReference>
<dbReference type="InterPro" id="IPR039261">
    <property type="entry name" value="FNR_nucleotide-bd"/>
</dbReference>
<comment type="similarity">
    <text evidence="1">Belongs to the SIP oxidoreductase family.</text>
</comment>
<dbReference type="InterPro" id="IPR013113">
    <property type="entry name" value="SIP_FAD-bd"/>
</dbReference>
<evidence type="ECO:0000259" key="2">
    <source>
        <dbReference type="PROSITE" id="PS51384"/>
    </source>
</evidence>
<dbReference type="AlphaFoldDB" id="A0A1H1MBG4"/>
<gene>
    <name evidence="3" type="ORF">SAMN05444158_0171</name>
</gene>
<dbReference type="GO" id="GO:0016491">
    <property type="term" value="F:oxidoreductase activity"/>
    <property type="evidence" value="ECO:0007669"/>
    <property type="project" value="InterPro"/>
</dbReference>
<dbReference type="Gene3D" id="2.40.30.10">
    <property type="entry name" value="Translation factors"/>
    <property type="match status" value="1"/>
</dbReference>
<evidence type="ECO:0000313" key="3">
    <source>
        <dbReference type="EMBL" id="SDR84184.1"/>
    </source>
</evidence>
<dbReference type="RefSeq" id="WP_146685984.1">
    <property type="nucleotide sequence ID" value="NZ_LT629750.1"/>
</dbReference>
<dbReference type="Gene3D" id="3.40.50.80">
    <property type="entry name" value="Nucleotide-binding domain of ferredoxin-NADP reductase (FNR) module"/>
    <property type="match status" value="1"/>
</dbReference>
<evidence type="ECO:0000256" key="1">
    <source>
        <dbReference type="ARBA" id="ARBA00035644"/>
    </source>
</evidence>
<dbReference type="InterPro" id="IPR007037">
    <property type="entry name" value="SIP_rossman_dom"/>
</dbReference>
<dbReference type="EMBL" id="LT629750">
    <property type="protein sequence ID" value="SDR84184.1"/>
    <property type="molecule type" value="Genomic_DNA"/>
</dbReference>
<evidence type="ECO:0000313" key="4">
    <source>
        <dbReference type="Proteomes" id="UP000243904"/>
    </source>
</evidence>
<dbReference type="SUPFAM" id="SSF63380">
    <property type="entry name" value="Riboflavin synthase domain-like"/>
    <property type="match status" value="1"/>
</dbReference>
<dbReference type="InterPro" id="IPR017927">
    <property type="entry name" value="FAD-bd_FR_type"/>
</dbReference>
<organism evidence="3 4">
    <name type="scientific">Bradyrhizobium canariense</name>
    <dbReference type="NCBI Taxonomy" id="255045"/>
    <lineage>
        <taxon>Bacteria</taxon>
        <taxon>Pseudomonadati</taxon>
        <taxon>Pseudomonadota</taxon>
        <taxon>Alphaproteobacteria</taxon>
        <taxon>Hyphomicrobiales</taxon>
        <taxon>Nitrobacteraceae</taxon>
        <taxon>Bradyrhizobium</taxon>
    </lineage>
</organism>
<dbReference type="Proteomes" id="UP000243904">
    <property type="component" value="Chromosome I"/>
</dbReference>
<feature type="domain" description="FAD-binding FR-type" evidence="2">
    <location>
        <begin position="17"/>
        <end position="117"/>
    </location>
</feature>
<dbReference type="PANTHER" id="PTHR30157:SF0">
    <property type="entry name" value="NADPH-DEPENDENT FERRIC-CHELATE REDUCTASE"/>
    <property type="match status" value="1"/>
</dbReference>
<proteinExistence type="inferred from homology"/>
<accession>A0A1H1MBG4</accession>